<keyword evidence="1" id="KW-0472">Membrane</keyword>
<name>A0A839EV57_9HYPH</name>
<comment type="caution">
    <text evidence="2">The sequence shown here is derived from an EMBL/GenBank/DDBJ whole genome shotgun (WGS) entry which is preliminary data.</text>
</comment>
<evidence type="ECO:0000256" key="1">
    <source>
        <dbReference type="SAM" id="Phobius"/>
    </source>
</evidence>
<reference evidence="2 3" key="1">
    <citation type="submission" date="2020-07" db="EMBL/GenBank/DDBJ databases">
        <title>Genomic Encyclopedia of Type Strains, Phase IV (KMG-V): Genome sequencing to study the core and pangenomes of soil and plant-associated prokaryotes.</title>
        <authorList>
            <person name="Whitman W."/>
        </authorList>
    </citation>
    <scope>NUCLEOTIDE SEQUENCE [LARGE SCALE GENOMIC DNA]</scope>
    <source>
        <strain evidence="2 3">AN3</strain>
    </source>
</reference>
<accession>A0A839EV57</accession>
<dbReference type="Proteomes" id="UP000549052">
    <property type="component" value="Unassembled WGS sequence"/>
</dbReference>
<feature type="transmembrane region" description="Helical" evidence="1">
    <location>
        <begin position="12"/>
        <end position="33"/>
    </location>
</feature>
<gene>
    <name evidence="2" type="ORF">FHW16_005786</name>
</gene>
<feature type="transmembrane region" description="Helical" evidence="1">
    <location>
        <begin position="53"/>
        <end position="72"/>
    </location>
</feature>
<evidence type="ECO:0000313" key="3">
    <source>
        <dbReference type="Proteomes" id="UP000549052"/>
    </source>
</evidence>
<dbReference type="AlphaFoldDB" id="A0A839EV57"/>
<organism evidence="2 3">
    <name type="scientific">Phyllobacterium myrsinacearum</name>
    <dbReference type="NCBI Taxonomy" id="28101"/>
    <lineage>
        <taxon>Bacteria</taxon>
        <taxon>Pseudomonadati</taxon>
        <taxon>Pseudomonadota</taxon>
        <taxon>Alphaproteobacteria</taxon>
        <taxon>Hyphomicrobiales</taxon>
        <taxon>Phyllobacteriaceae</taxon>
        <taxon>Phyllobacterium</taxon>
    </lineage>
</organism>
<sequence length="81" mass="8556">MKGTALTVTWITRLCFVGVCLFLVCLGYLLILVGGPDTGTSGAILTGFVAGHAIVKFSVGLAVIGAILEIVFRIGPWLTWF</sequence>
<dbReference type="EMBL" id="JACGXN010000021">
    <property type="protein sequence ID" value="MBA8882038.1"/>
    <property type="molecule type" value="Genomic_DNA"/>
</dbReference>
<keyword evidence="1" id="KW-1133">Transmembrane helix</keyword>
<keyword evidence="3" id="KW-1185">Reference proteome</keyword>
<protein>
    <submittedName>
        <fullName evidence="2">Uncharacterized protein</fullName>
    </submittedName>
</protein>
<proteinExistence type="predicted"/>
<keyword evidence="1" id="KW-0812">Transmembrane</keyword>
<evidence type="ECO:0000313" key="2">
    <source>
        <dbReference type="EMBL" id="MBA8882038.1"/>
    </source>
</evidence>